<reference evidence="1 2" key="1">
    <citation type="submission" date="2017-08" db="EMBL/GenBank/DDBJ databases">
        <title>Infants hospitalized years apart are colonized by the same room-sourced microbial strains.</title>
        <authorList>
            <person name="Brooks B."/>
            <person name="Olm M.R."/>
            <person name="Firek B.A."/>
            <person name="Baker R."/>
            <person name="Thomas B.C."/>
            <person name="Morowitz M.J."/>
            <person name="Banfield J.F."/>
        </authorList>
    </citation>
    <scope>NUCLEOTIDE SEQUENCE [LARGE SCALE GENOMIC DNA]</scope>
    <source>
        <strain evidence="1">S2_005_003_R2_41</strain>
    </source>
</reference>
<proteinExistence type="predicted"/>
<evidence type="ECO:0000313" key="1">
    <source>
        <dbReference type="EMBL" id="PZQ77966.1"/>
    </source>
</evidence>
<evidence type="ECO:0000313" key="2">
    <source>
        <dbReference type="Proteomes" id="UP000249135"/>
    </source>
</evidence>
<dbReference type="EMBL" id="QFPP01000007">
    <property type="protein sequence ID" value="PZQ77966.1"/>
    <property type="molecule type" value="Genomic_DNA"/>
</dbReference>
<protein>
    <submittedName>
        <fullName evidence="1">Uncharacterized protein</fullName>
    </submittedName>
</protein>
<organism evidence="1 2">
    <name type="scientific">Variovorax paradoxus</name>
    <dbReference type="NCBI Taxonomy" id="34073"/>
    <lineage>
        <taxon>Bacteria</taxon>
        <taxon>Pseudomonadati</taxon>
        <taxon>Pseudomonadota</taxon>
        <taxon>Betaproteobacteria</taxon>
        <taxon>Burkholderiales</taxon>
        <taxon>Comamonadaceae</taxon>
        <taxon>Variovorax</taxon>
    </lineage>
</organism>
<comment type="caution">
    <text evidence="1">The sequence shown here is derived from an EMBL/GenBank/DDBJ whole genome shotgun (WGS) entry which is preliminary data.</text>
</comment>
<dbReference type="Proteomes" id="UP000249135">
    <property type="component" value="Unassembled WGS sequence"/>
</dbReference>
<dbReference type="AlphaFoldDB" id="A0A2W5QLW2"/>
<accession>A0A2W5QLW2</accession>
<name>A0A2W5QLW2_VARPD</name>
<gene>
    <name evidence="1" type="ORF">DI563_02070</name>
</gene>
<sequence>MTNEESIAKLIELHGALQTKQQQESVRLWEAVLDLTVELDVLGDVVKALAAKVPNLNGVMQEVLEVQDRTLERTDSEERRQSYATVFQRWHAALLHAQRVVGNGQP</sequence>